<dbReference type="InterPro" id="IPR001806">
    <property type="entry name" value="Small_GTPase"/>
</dbReference>
<dbReference type="STRING" id="7574.A0A1S3K713"/>
<evidence type="ECO:0000256" key="1">
    <source>
        <dbReference type="ARBA" id="ARBA00008846"/>
    </source>
</evidence>
<evidence type="ECO:0000313" key="4">
    <source>
        <dbReference type="RefSeq" id="XP_013418229.1"/>
    </source>
</evidence>
<dbReference type="GO" id="GO:0005246">
    <property type="term" value="F:calcium channel regulator activity"/>
    <property type="evidence" value="ECO:0007669"/>
    <property type="project" value="TreeGrafter"/>
</dbReference>
<dbReference type="SMART" id="SM00173">
    <property type="entry name" value="RAS"/>
    <property type="match status" value="1"/>
</dbReference>
<dbReference type="PANTHER" id="PTHR45775">
    <property type="entry name" value="RAD, GEM/KIR FAMILY MEMBER 2, ISOFORM C"/>
    <property type="match status" value="1"/>
</dbReference>
<reference evidence="4" key="1">
    <citation type="submission" date="2025-08" db="UniProtKB">
        <authorList>
            <consortium name="RefSeq"/>
        </authorList>
    </citation>
    <scope>IDENTIFICATION</scope>
    <source>
        <tissue evidence="4">Gonads</tissue>
    </source>
</reference>
<name>A0A1S3K713_LINAN</name>
<comment type="similarity">
    <text evidence="1">Belongs to the small GTPase superfamily. RGK family.</text>
</comment>
<dbReference type="GO" id="GO:0005525">
    <property type="term" value="F:GTP binding"/>
    <property type="evidence" value="ECO:0007669"/>
    <property type="project" value="InterPro"/>
</dbReference>
<keyword evidence="3" id="KW-1185">Reference proteome</keyword>
<gene>
    <name evidence="4" type="primary">LOC106179235</name>
</gene>
<dbReference type="Pfam" id="PF00071">
    <property type="entry name" value="Ras"/>
    <property type="match status" value="1"/>
</dbReference>
<dbReference type="GO" id="GO:0005886">
    <property type="term" value="C:plasma membrane"/>
    <property type="evidence" value="ECO:0007669"/>
    <property type="project" value="TreeGrafter"/>
</dbReference>
<dbReference type="Gene3D" id="3.40.50.300">
    <property type="entry name" value="P-loop containing nucleotide triphosphate hydrolases"/>
    <property type="match status" value="1"/>
</dbReference>
<evidence type="ECO:0000256" key="2">
    <source>
        <dbReference type="ARBA" id="ARBA00022553"/>
    </source>
</evidence>
<dbReference type="KEGG" id="lak:106179235"/>
<dbReference type="AlphaFoldDB" id="A0A1S3K713"/>
<keyword evidence="2" id="KW-0597">Phosphoprotein</keyword>
<dbReference type="PROSITE" id="PS51419">
    <property type="entry name" value="RAB"/>
    <property type="match status" value="1"/>
</dbReference>
<dbReference type="GO" id="GO:0003924">
    <property type="term" value="F:GTPase activity"/>
    <property type="evidence" value="ECO:0007669"/>
    <property type="project" value="InterPro"/>
</dbReference>
<dbReference type="InterPro" id="IPR027417">
    <property type="entry name" value="P-loop_NTPase"/>
</dbReference>
<dbReference type="GeneID" id="106179235"/>
<dbReference type="InParanoid" id="A0A1S3K713"/>
<organism evidence="3 4">
    <name type="scientific">Lingula anatina</name>
    <name type="common">Brachiopod</name>
    <name type="synonym">Lingula unguis</name>
    <dbReference type="NCBI Taxonomy" id="7574"/>
    <lineage>
        <taxon>Eukaryota</taxon>
        <taxon>Metazoa</taxon>
        <taxon>Spiralia</taxon>
        <taxon>Lophotrochozoa</taxon>
        <taxon>Brachiopoda</taxon>
        <taxon>Linguliformea</taxon>
        <taxon>Lingulata</taxon>
        <taxon>Lingulida</taxon>
        <taxon>Linguloidea</taxon>
        <taxon>Lingulidae</taxon>
        <taxon>Lingula</taxon>
    </lineage>
</organism>
<dbReference type="OrthoDB" id="5239715at2759"/>
<protein>
    <submittedName>
        <fullName evidence="4">GTP-binding protein RAD-like</fullName>
    </submittedName>
</protein>
<dbReference type="RefSeq" id="XP_013418229.1">
    <property type="nucleotide sequence ID" value="XM_013562775.1"/>
</dbReference>
<dbReference type="PROSITE" id="PS51421">
    <property type="entry name" value="RAS"/>
    <property type="match status" value="1"/>
</dbReference>
<dbReference type="InterPro" id="IPR051641">
    <property type="entry name" value="RGK_GTP-binding_reg"/>
</dbReference>
<evidence type="ECO:0000313" key="3">
    <source>
        <dbReference type="Proteomes" id="UP000085678"/>
    </source>
</evidence>
<dbReference type="FunCoup" id="A0A1S3K713">
    <property type="interactions" value="66"/>
</dbReference>
<dbReference type="SUPFAM" id="SSF52540">
    <property type="entry name" value="P-loop containing nucleoside triphosphate hydrolases"/>
    <property type="match status" value="1"/>
</dbReference>
<accession>A0A1S3K713</accession>
<dbReference type="PANTHER" id="PTHR45775:SF6">
    <property type="entry name" value="RAD, GEM_KIR FAMILY MEMBER 2, ISOFORM C"/>
    <property type="match status" value="1"/>
</dbReference>
<dbReference type="Proteomes" id="UP000085678">
    <property type="component" value="Unplaced"/>
</dbReference>
<sequence length="380" mass="42333">MADTETHLLEIPASLDEIRPRSASWSYCKGSRASSPCGLNRHGNHVTIQDKRVSVSSTCRGRPRSDSIPATVYRSLPNSVTRLLQHGDTELIPVREFSTSPKGLLKKADTFRIISRSNQSMSSTGSAELGDYFTGDREGYRLRSNSVMSGGSSHYSEDACSDVGRIYRVMMLGHETVGKKALVQQFKTLDFVETFDTDELDNSQTSISVVLNGEEAELVFINPSKAENTDWPRDVHADAYVIVYAVSNEDSFKHAERLLEELKSGQTKDRSIILVGNKTDLARGRAVSTADGKALAMRFNSKFIETSALLKINADELLVGILTHIRLREFTTGGGTYKDRPRRKSKSPVDLAKDLYDRLTLSPCRNRRNSHQVCEDFNLM</sequence>
<proteinExistence type="inferred from homology"/>
<dbReference type="PRINTS" id="PR00449">
    <property type="entry name" value="RASTRNSFRMNG"/>
</dbReference>
<dbReference type="SMART" id="SM00175">
    <property type="entry name" value="RAB"/>
    <property type="match status" value="1"/>
</dbReference>